<dbReference type="PANTHER" id="PTHR34496">
    <property type="entry name" value="GLCNAC TRANSFERASE-RELATED"/>
    <property type="match status" value="1"/>
</dbReference>
<organism evidence="1 2">
    <name type="scientific">Elongatibacter sediminis</name>
    <dbReference type="NCBI Taxonomy" id="3119006"/>
    <lineage>
        <taxon>Bacteria</taxon>
        <taxon>Pseudomonadati</taxon>
        <taxon>Pseudomonadota</taxon>
        <taxon>Gammaproteobacteria</taxon>
        <taxon>Chromatiales</taxon>
        <taxon>Wenzhouxiangellaceae</taxon>
        <taxon>Elongatibacter</taxon>
    </lineage>
</organism>
<keyword evidence="2" id="KW-1185">Reference proteome</keyword>
<dbReference type="EMBL" id="JAZHOG010000005">
    <property type="protein sequence ID" value="MEJ8567681.1"/>
    <property type="molecule type" value="Genomic_DNA"/>
</dbReference>
<dbReference type="Pfam" id="PF11397">
    <property type="entry name" value="GlcNAc"/>
    <property type="match status" value="2"/>
</dbReference>
<sequence length="334" mass="38650">MNGTPRIFVAIAAYADPELPRTLDDCMAMAARPRDLSFGICWQRDPDHPIDVDRFRTDPRFRFIDRTVAESRGGPWARNQAQSLWRGEPYTLQVDSHMKFEPGWDDRLIDMLESLPARKPVITMNAPLFHYDEEGVLHRRFEMGVPTTRVSDWQARSGWSPWFDFGPPNQQTPGRTRFINGNFAFSRGQWCVEVPQDPESYYWGEEFNVTVRSYTWGYDLFLPSEVVVWHMLHTNGPPRRHWEQGEAVVQQRNREAFERLDRLIYSGQGHSLGPYGLGRERSLRDYEVYAGFDFANKRAHPDVFTGANPDPVTIRCDADWAKCISAEEALAEST</sequence>
<dbReference type="Gene3D" id="3.90.550.10">
    <property type="entry name" value="Spore Coat Polysaccharide Biosynthesis Protein SpsA, Chain A"/>
    <property type="match status" value="1"/>
</dbReference>
<accession>A0AAW9RJ62</accession>
<dbReference type="SUPFAM" id="SSF53448">
    <property type="entry name" value="Nucleotide-diphospho-sugar transferases"/>
    <property type="match status" value="1"/>
</dbReference>
<evidence type="ECO:0000313" key="1">
    <source>
        <dbReference type="EMBL" id="MEJ8567681.1"/>
    </source>
</evidence>
<reference evidence="1 2" key="1">
    <citation type="submission" date="2024-02" db="EMBL/GenBank/DDBJ databases">
        <title>A novel Wenzhouxiangellaceae bacterium, isolated from coastal sediments.</title>
        <authorList>
            <person name="Du Z.-J."/>
            <person name="Ye Y.-Q."/>
            <person name="Zhang X.-Y."/>
        </authorList>
    </citation>
    <scope>NUCLEOTIDE SEQUENCE [LARGE SCALE GENOMIC DNA]</scope>
    <source>
        <strain evidence="1 2">CH-27</strain>
    </source>
</reference>
<dbReference type="Proteomes" id="UP001359886">
    <property type="component" value="Unassembled WGS sequence"/>
</dbReference>
<evidence type="ECO:0000313" key="2">
    <source>
        <dbReference type="Proteomes" id="UP001359886"/>
    </source>
</evidence>
<dbReference type="PANTHER" id="PTHR34496:SF10">
    <property type="entry name" value="GLCNAC TRANSFERASE"/>
    <property type="match status" value="1"/>
</dbReference>
<comment type="caution">
    <text evidence="1">The sequence shown here is derived from an EMBL/GenBank/DDBJ whole genome shotgun (WGS) entry which is preliminary data.</text>
</comment>
<name>A0AAW9RJ62_9GAMM</name>
<dbReference type="InterPro" id="IPR021067">
    <property type="entry name" value="Glycosyltransferase"/>
</dbReference>
<dbReference type="AlphaFoldDB" id="A0AAW9RJ62"/>
<gene>
    <name evidence="1" type="ORF">V3330_08605</name>
</gene>
<dbReference type="RefSeq" id="WP_354695006.1">
    <property type="nucleotide sequence ID" value="NZ_JAZHOG010000005.1"/>
</dbReference>
<protein>
    <submittedName>
        <fullName evidence="1">GlcNAc-transferase family protein</fullName>
    </submittedName>
</protein>
<proteinExistence type="predicted"/>
<dbReference type="InterPro" id="IPR029044">
    <property type="entry name" value="Nucleotide-diphossugar_trans"/>
</dbReference>